<dbReference type="Proteomes" id="UP000019473">
    <property type="component" value="Unassembled WGS sequence"/>
</dbReference>
<dbReference type="AlphaFoldDB" id="W9W3P4"/>
<dbReference type="GO" id="GO:0035529">
    <property type="term" value="F:NADH pyrophosphatase activity"/>
    <property type="evidence" value="ECO:0007669"/>
    <property type="project" value="TreeGrafter"/>
</dbReference>
<dbReference type="GO" id="GO:0019677">
    <property type="term" value="P:NAD+ catabolic process"/>
    <property type="evidence" value="ECO:0007669"/>
    <property type="project" value="TreeGrafter"/>
</dbReference>
<organism evidence="3 4">
    <name type="scientific">Cladophialophora yegresii CBS 114405</name>
    <dbReference type="NCBI Taxonomy" id="1182544"/>
    <lineage>
        <taxon>Eukaryota</taxon>
        <taxon>Fungi</taxon>
        <taxon>Dikarya</taxon>
        <taxon>Ascomycota</taxon>
        <taxon>Pezizomycotina</taxon>
        <taxon>Eurotiomycetes</taxon>
        <taxon>Chaetothyriomycetidae</taxon>
        <taxon>Chaetothyriales</taxon>
        <taxon>Herpotrichiellaceae</taxon>
        <taxon>Cladophialophora</taxon>
    </lineage>
</organism>
<dbReference type="GO" id="GO:0005777">
    <property type="term" value="C:peroxisome"/>
    <property type="evidence" value="ECO:0007669"/>
    <property type="project" value="TreeGrafter"/>
</dbReference>
<evidence type="ECO:0000313" key="3">
    <source>
        <dbReference type="EMBL" id="EXJ62677.1"/>
    </source>
</evidence>
<dbReference type="HOGENOM" id="CLU_1219595_0_0_1"/>
<proteinExistence type="predicted"/>
<accession>W9W3P4</accession>
<dbReference type="eggNOG" id="KOG3084">
    <property type="taxonomic scope" value="Eukaryota"/>
</dbReference>
<keyword evidence="2" id="KW-0378">Hydrolase</keyword>
<comment type="caution">
    <text evidence="3">The sequence shown here is derived from an EMBL/GenBank/DDBJ whole genome shotgun (WGS) entry which is preliminary data.</text>
</comment>
<dbReference type="InterPro" id="IPR050241">
    <property type="entry name" value="NAD-cap_RNA_hydrolase_NudC"/>
</dbReference>
<dbReference type="STRING" id="1182544.W9W3P4"/>
<evidence type="ECO:0000256" key="1">
    <source>
        <dbReference type="ARBA" id="ARBA00001946"/>
    </source>
</evidence>
<dbReference type="GO" id="GO:0006742">
    <property type="term" value="P:NADP+ catabolic process"/>
    <property type="evidence" value="ECO:0007669"/>
    <property type="project" value="TreeGrafter"/>
</dbReference>
<dbReference type="VEuPathDB" id="FungiDB:A1O7_03115"/>
<dbReference type="RefSeq" id="XP_007755331.1">
    <property type="nucleotide sequence ID" value="XM_007757141.1"/>
</dbReference>
<dbReference type="Gene3D" id="3.90.79.20">
    <property type="match status" value="1"/>
</dbReference>
<evidence type="ECO:0000256" key="2">
    <source>
        <dbReference type="ARBA" id="ARBA00022801"/>
    </source>
</evidence>
<evidence type="ECO:0000313" key="4">
    <source>
        <dbReference type="Proteomes" id="UP000019473"/>
    </source>
</evidence>
<dbReference type="EMBL" id="AMGW01000002">
    <property type="protein sequence ID" value="EXJ62677.1"/>
    <property type="molecule type" value="Genomic_DNA"/>
</dbReference>
<sequence length="227" mass="24583">MSTPRSHANPNPNPRLSDIFGQGHSAYFSNGPVTRLSSIRLNKQLLDKASTHPSARYLTFEELNPLRDPQGKLAFVSYDDVANGMGRPYAHDEKAQIAAFDPDEHHPNVIFLGMCLEAGGNCRREGPTGRVHRRAVLCAGRDVVGALRRVQAAVAAAIHDTHAPTRIDLTLDHARAAIYSHARALLDWNTRNRYCSSCGGRTLSTLGGAKVVCPPADCGVGRTLPPC</sequence>
<keyword evidence="4" id="KW-1185">Reference proteome</keyword>
<dbReference type="GO" id="GO:0005829">
    <property type="term" value="C:cytosol"/>
    <property type="evidence" value="ECO:0007669"/>
    <property type="project" value="TreeGrafter"/>
</dbReference>
<dbReference type="GeneID" id="19177716"/>
<dbReference type="PANTHER" id="PTHR42904">
    <property type="entry name" value="NUDIX HYDROLASE, NUDC SUBFAMILY"/>
    <property type="match status" value="1"/>
</dbReference>
<dbReference type="PANTHER" id="PTHR42904:SF6">
    <property type="entry name" value="NAD-CAPPED RNA HYDROLASE NUDT12"/>
    <property type="match status" value="1"/>
</dbReference>
<comment type="cofactor">
    <cofactor evidence="1">
        <name>Mg(2+)</name>
        <dbReference type="ChEBI" id="CHEBI:18420"/>
    </cofactor>
</comment>
<gene>
    <name evidence="3" type="ORF">A1O7_03115</name>
</gene>
<protein>
    <submittedName>
        <fullName evidence="3">Uncharacterized protein</fullName>
    </submittedName>
</protein>
<name>W9W3P4_9EURO</name>
<dbReference type="OrthoDB" id="10249612at2759"/>
<reference evidence="3 4" key="1">
    <citation type="submission" date="2013-03" db="EMBL/GenBank/DDBJ databases">
        <title>The Genome Sequence of Cladophialophora yegresii CBS 114405.</title>
        <authorList>
            <consortium name="The Broad Institute Genomics Platform"/>
            <person name="Cuomo C."/>
            <person name="de Hoog S."/>
            <person name="Gorbushina A."/>
            <person name="Walker B."/>
            <person name="Young S.K."/>
            <person name="Zeng Q."/>
            <person name="Gargeya S."/>
            <person name="Fitzgerald M."/>
            <person name="Haas B."/>
            <person name="Abouelleil A."/>
            <person name="Allen A.W."/>
            <person name="Alvarado L."/>
            <person name="Arachchi H.M."/>
            <person name="Berlin A.M."/>
            <person name="Chapman S.B."/>
            <person name="Gainer-Dewar J."/>
            <person name="Goldberg J."/>
            <person name="Griggs A."/>
            <person name="Gujja S."/>
            <person name="Hansen M."/>
            <person name="Howarth C."/>
            <person name="Imamovic A."/>
            <person name="Ireland A."/>
            <person name="Larimer J."/>
            <person name="McCowan C."/>
            <person name="Murphy C."/>
            <person name="Pearson M."/>
            <person name="Poon T.W."/>
            <person name="Priest M."/>
            <person name="Roberts A."/>
            <person name="Saif S."/>
            <person name="Shea T."/>
            <person name="Sisk P."/>
            <person name="Sykes S."/>
            <person name="Wortman J."/>
            <person name="Nusbaum C."/>
            <person name="Birren B."/>
        </authorList>
    </citation>
    <scope>NUCLEOTIDE SEQUENCE [LARGE SCALE GENOMIC DNA]</scope>
    <source>
        <strain evidence="3 4">CBS 114405</strain>
    </source>
</reference>